<sequence length="122" mass="12645">MASRPVWLQAEAVPGGLGVALSSGGCALRRVRPRGGGTGRAACGWRQQPSQAWIGGQWYGPAGPRPTAGDEEGPGLRAAEEAERGRRSSPGAAGARWGSALKGSYVLRPLDEKEELNLVVAV</sequence>
<gene>
    <name evidence="2" type="ORF">NDU88_005625</name>
</gene>
<dbReference type="EMBL" id="JANPWB010000013">
    <property type="protein sequence ID" value="KAJ1108244.1"/>
    <property type="molecule type" value="Genomic_DNA"/>
</dbReference>
<accession>A0AAV7N0R5</accession>
<dbReference type="PROSITE" id="PS51257">
    <property type="entry name" value="PROKAR_LIPOPROTEIN"/>
    <property type="match status" value="1"/>
</dbReference>
<organism evidence="2 3">
    <name type="scientific">Pleurodeles waltl</name>
    <name type="common">Iberian ribbed newt</name>
    <dbReference type="NCBI Taxonomy" id="8319"/>
    <lineage>
        <taxon>Eukaryota</taxon>
        <taxon>Metazoa</taxon>
        <taxon>Chordata</taxon>
        <taxon>Craniata</taxon>
        <taxon>Vertebrata</taxon>
        <taxon>Euteleostomi</taxon>
        <taxon>Amphibia</taxon>
        <taxon>Batrachia</taxon>
        <taxon>Caudata</taxon>
        <taxon>Salamandroidea</taxon>
        <taxon>Salamandridae</taxon>
        <taxon>Pleurodelinae</taxon>
        <taxon>Pleurodeles</taxon>
    </lineage>
</organism>
<evidence type="ECO:0000313" key="2">
    <source>
        <dbReference type="EMBL" id="KAJ1108244.1"/>
    </source>
</evidence>
<proteinExistence type="predicted"/>
<comment type="caution">
    <text evidence="2">The sequence shown here is derived from an EMBL/GenBank/DDBJ whole genome shotgun (WGS) entry which is preliminary data.</text>
</comment>
<dbReference type="Proteomes" id="UP001066276">
    <property type="component" value="Chromosome 9"/>
</dbReference>
<evidence type="ECO:0000313" key="3">
    <source>
        <dbReference type="Proteomes" id="UP001066276"/>
    </source>
</evidence>
<reference evidence="2" key="1">
    <citation type="journal article" date="2022" name="bioRxiv">
        <title>Sequencing and chromosome-scale assembly of the giantPleurodeles waltlgenome.</title>
        <authorList>
            <person name="Brown T."/>
            <person name="Elewa A."/>
            <person name="Iarovenko S."/>
            <person name="Subramanian E."/>
            <person name="Araus A.J."/>
            <person name="Petzold A."/>
            <person name="Susuki M."/>
            <person name="Suzuki K.-i.T."/>
            <person name="Hayashi T."/>
            <person name="Toyoda A."/>
            <person name="Oliveira C."/>
            <person name="Osipova E."/>
            <person name="Leigh N.D."/>
            <person name="Simon A."/>
            <person name="Yun M.H."/>
        </authorList>
    </citation>
    <scope>NUCLEOTIDE SEQUENCE</scope>
    <source>
        <strain evidence="2">20211129_DDA</strain>
        <tissue evidence="2">Liver</tissue>
    </source>
</reference>
<feature type="region of interest" description="Disordered" evidence="1">
    <location>
        <begin position="54"/>
        <end position="96"/>
    </location>
</feature>
<evidence type="ECO:0000256" key="1">
    <source>
        <dbReference type="SAM" id="MobiDB-lite"/>
    </source>
</evidence>
<name>A0AAV7N0R5_PLEWA</name>
<protein>
    <submittedName>
        <fullName evidence="2">Uncharacterized protein</fullName>
    </submittedName>
</protein>
<dbReference type="AlphaFoldDB" id="A0AAV7N0R5"/>
<keyword evidence="3" id="KW-1185">Reference proteome</keyword>